<evidence type="ECO:0000256" key="3">
    <source>
        <dbReference type="ARBA" id="ARBA00023141"/>
    </source>
</evidence>
<keyword evidence="6" id="KW-1185">Reference proteome</keyword>
<evidence type="ECO:0000256" key="1">
    <source>
        <dbReference type="ARBA" id="ARBA00004871"/>
    </source>
</evidence>
<protein>
    <submittedName>
        <fullName evidence="5">Shikimate dehydrogenase</fullName>
        <ecNumber evidence="5">1.1.1.25</ecNumber>
    </submittedName>
</protein>
<comment type="caution">
    <text evidence="5">The sequence shown here is derived from an EMBL/GenBank/DDBJ whole genome shotgun (WGS) entry which is preliminary data.</text>
</comment>
<dbReference type="Gene3D" id="3.40.50.10860">
    <property type="entry name" value="Leucine Dehydrogenase, chain A, domain 1"/>
    <property type="match status" value="1"/>
</dbReference>
<dbReference type="EMBL" id="JAUSVO010000005">
    <property type="protein sequence ID" value="MDQ0439132.1"/>
    <property type="molecule type" value="Genomic_DNA"/>
</dbReference>
<comment type="pathway">
    <text evidence="1">Metabolic intermediate biosynthesis; chorismate biosynthesis; chorismate from D-erythrose 4-phosphate and phosphoenolpyruvate: step 4/7.</text>
</comment>
<dbReference type="InterPro" id="IPR022893">
    <property type="entry name" value="Shikimate_DH_fam"/>
</dbReference>
<dbReference type="RefSeq" id="WP_266350032.1">
    <property type="nucleotide sequence ID" value="NZ_JAPKNG010000005.1"/>
</dbReference>
<dbReference type="SUPFAM" id="SSF51735">
    <property type="entry name" value="NAD(P)-binding Rossmann-fold domains"/>
    <property type="match status" value="1"/>
</dbReference>
<dbReference type="Proteomes" id="UP001241603">
    <property type="component" value="Unassembled WGS sequence"/>
</dbReference>
<dbReference type="InterPro" id="IPR046346">
    <property type="entry name" value="Aminoacid_DH-like_N_sf"/>
</dbReference>
<reference evidence="5 6" key="1">
    <citation type="submission" date="2023-07" db="EMBL/GenBank/DDBJ databases">
        <title>Genomic Encyclopedia of Type Strains, Phase IV (KMG-IV): sequencing the most valuable type-strain genomes for metagenomic binning, comparative biology and taxonomic classification.</title>
        <authorList>
            <person name="Goeker M."/>
        </authorList>
    </citation>
    <scope>NUCLEOTIDE SEQUENCE [LARGE SCALE GENOMIC DNA]</scope>
    <source>
        <strain evidence="5 6">B6-8</strain>
    </source>
</reference>
<evidence type="ECO:0000313" key="6">
    <source>
        <dbReference type="Proteomes" id="UP001241603"/>
    </source>
</evidence>
<organism evidence="5 6">
    <name type="scientific">Kaistia dalseonensis</name>
    <dbReference type="NCBI Taxonomy" id="410840"/>
    <lineage>
        <taxon>Bacteria</taxon>
        <taxon>Pseudomonadati</taxon>
        <taxon>Pseudomonadota</taxon>
        <taxon>Alphaproteobacteria</taxon>
        <taxon>Hyphomicrobiales</taxon>
        <taxon>Kaistiaceae</taxon>
        <taxon>Kaistia</taxon>
    </lineage>
</organism>
<keyword evidence="3" id="KW-0028">Amino-acid biosynthesis</keyword>
<dbReference type="InterPro" id="IPR013708">
    <property type="entry name" value="Shikimate_DH-bd_N"/>
</dbReference>
<dbReference type="InterPro" id="IPR036291">
    <property type="entry name" value="NAD(P)-bd_dom_sf"/>
</dbReference>
<proteinExistence type="predicted"/>
<name>A0ABU0H9Y4_9HYPH</name>
<evidence type="ECO:0000313" key="5">
    <source>
        <dbReference type="EMBL" id="MDQ0439132.1"/>
    </source>
</evidence>
<accession>A0ABU0H9Y4</accession>
<keyword evidence="3" id="KW-0057">Aromatic amino acid biosynthesis</keyword>
<dbReference type="PANTHER" id="PTHR21089">
    <property type="entry name" value="SHIKIMATE DEHYDROGENASE"/>
    <property type="match status" value="1"/>
</dbReference>
<dbReference type="Gene3D" id="3.40.50.720">
    <property type="entry name" value="NAD(P)-binding Rossmann-like Domain"/>
    <property type="match status" value="1"/>
</dbReference>
<dbReference type="SUPFAM" id="SSF53223">
    <property type="entry name" value="Aminoacid dehydrogenase-like, N-terminal domain"/>
    <property type="match status" value="1"/>
</dbReference>
<evidence type="ECO:0000256" key="2">
    <source>
        <dbReference type="ARBA" id="ARBA00023002"/>
    </source>
</evidence>
<dbReference type="EC" id="1.1.1.25" evidence="5"/>
<sequence length="275" mass="28962">MQPVPTITGTTRFISLLGHPTDQVQSPKPVNAWFVSHQVDAVMIAVDILADGVSHFLEAMRRTENCAGISVTMPHKQAAYAHADRLTDRARLAGAVNIMRRDADGALTGDMVDGQAMIMALTAHGVAVADKVALVVGAGGAGAAISHALAEAGARALVLIERDGARLKGLRRQIATRYPEIPIHDALPDGLSVNIAINASPVGMRAGDPYPFPLSRLSNAQIIADAVTKPSVTPWLQEAQRLGLKTQAGAAMTLAQLPTQLEFWGIRPGSTIDPA</sequence>
<dbReference type="GO" id="GO:0004764">
    <property type="term" value="F:shikimate 3-dehydrogenase (NADP+) activity"/>
    <property type="evidence" value="ECO:0007669"/>
    <property type="project" value="UniProtKB-EC"/>
</dbReference>
<keyword evidence="2 5" id="KW-0560">Oxidoreductase</keyword>
<dbReference type="PANTHER" id="PTHR21089:SF1">
    <property type="entry name" value="BIFUNCTIONAL 3-DEHYDROQUINATE DEHYDRATASE_SHIKIMATE DEHYDROGENASE, CHLOROPLASTIC"/>
    <property type="match status" value="1"/>
</dbReference>
<evidence type="ECO:0000259" key="4">
    <source>
        <dbReference type="Pfam" id="PF08501"/>
    </source>
</evidence>
<feature type="domain" description="Shikimate dehydrogenase substrate binding N-terminal" evidence="4">
    <location>
        <begin position="16"/>
        <end position="98"/>
    </location>
</feature>
<gene>
    <name evidence="5" type="ORF">QO014_003533</name>
</gene>
<dbReference type="Pfam" id="PF08501">
    <property type="entry name" value="Shikimate_dh_N"/>
    <property type="match status" value="1"/>
</dbReference>